<dbReference type="EMBL" id="KQ459680">
    <property type="protein sequence ID" value="KPJ20477.1"/>
    <property type="molecule type" value="Genomic_DNA"/>
</dbReference>
<name>A0A0N1ID60_PAPMA</name>
<organism evidence="9 10">
    <name type="scientific">Papilio machaon</name>
    <name type="common">Old World swallowtail butterfly</name>
    <dbReference type="NCBI Taxonomy" id="76193"/>
    <lineage>
        <taxon>Eukaryota</taxon>
        <taxon>Metazoa</taxon>
        <taxon>Ecdysozoa</taxon>
        <taxon>Arthropoda</taxon>
        <taxon>Hexapoda</taxon>
        <taxon>Insecta</taxon>
        <taxon>Pterygota</taxon>
        <taxon>Neoptera</taxon>
        <taxon>Endopterygota</taxon>
        <taxon>Lepidoptera</taxon>
        <taxon>Glossata</taxon>
        <taxon>Ditrysia</taxon>
        <taxon>Papilionoidea</taxon>
        <taxon>Papilionidae</taxon>
        <taxon>Papilioninae</taxon>
        <taxon>Papilio</taxon>
    </lineage>
</organism>
<dbReference type="PROSITE" id="PS00375">
    <property type="entry name" value="UDPGT"/>
    <property type="match status" value="1"/>
</dbReference>
<dbReference type="PANTHER" id="PTHR48043">
    <property type="entry name" value="EG:EG0003.4 PROTEIN-RELATED"/>
    <property type="match status" value="1"/>
</dbReference>
<dbReference type="Proteomes" id="UP000053240">
    <property type="component" value="Unassembled WGS sequence"/>
</dbReference>
<dbReference type="SUPFAM" id="SSF52743">
    <property type="entry name" value="Subtilisin-like"/>
    <property type="match status" value="1"/>
</dbReference>
<accession>A0A0N1ID60</accession>
<dbReference type="AlphaFoldDB" id="A0A0N1ID60"/>
<dbReference type="InterPro" id="IPR023828">
    <property type="entry name" value="Peptidase_S8_Ser-AS"/>
</dbReference>
<evidence type="ECO:0000256" key="7">
    <source>
        <dbReference type="SAM" id="MobiDB-lite"/>
    </source>
</evidence>
<evidence type="ECO:0000313" key="10">
    <source>
        <dbReference type="Proteomes" id="UP000053240"/>
    </source>
</evidence>
<dbReference type="InterPro" id="IPR002213">
    <property type="entry name" value="UDP_glucos_trans"/>
</dbReference>
<evidence type="ECO:0000259" key="8">
    <source>
        <dbReference type="Pfam" id="PF00082"/>
    </source>
</evidence>
<evidence type="ECO:0000313" key="9">
    <source>
        <dbReference type="EMBL" id="KPJ20477.1"/>
    </source>
</evidence>
<dbReference type="GO" id="GO:0006508">
    <property type="term" value="P:proteolysis"/>
    <property type="evidence" value="ECO:0007669"/>
    <property type="project" value="UniProtKB-KW"/>
</dbReference>
<dbReference type="InParanoid" id="A0A0N1ID60"/>
<dbReference type="CDD" id="cd03784">
    <property type="entry name" value="GT1_Gtf-like"/>
    <property type="match status" value="1"/>
</dbReference>
<dbReference type="InterPro" id="IPR035595">
    <property type="entry name" value="UDP_glycos_trans_CS"/>
</dbReference>
<evidence type="ECO:0000256" key="5">
    <source>
        <dbReference type="ARBA" id="ARBA00022801"/>
    </source>
</evidence>
<dbReference type="InterPro" id="IPR036852">
    <property type="entry name" value="Peptidase_S8/S53_dom_sf"/>
</dbReference>
<dbReference type="STRING" id="76193.A0A0N1ID60"/>
<keyword evidence="5" id="KW-0378">Hydrolase</keyword>
<dbReference type="SUPFAM" id="SSF53756">
    <property type="entry name" value="UDP-Glycosyltransferase/glycogen phosphorylase"/>
    <property type="match status" value="3"/>
</dbReference>
<keyword evidence="10" id="KW-1185">Reference proteome</keyword>
<feature type="compositionally biased region" description="Low complexity" evidence="7">
    <location>
        <begin position="254"/>
        <end position="271"/>
    </location>
</feature>
<dbReference type="InterPro" id="IPR000209">
    <property type="entry name" value="Peptidase_S8/S53_dom"/>
</dbReference>
<feature type="region of interest" description="Disordered" evidence="7">
    <location>
        <begin position="241"/>
        <end position="271"/>
    </location>
</feature>
<dbReference type="PANTHER" id="PTHR48043:SF159">
    <property type="entry name" value="EG:EG0003.4 PROTEIN-RELATED"/>
    <property type="match status" value="1"/>
</dbReference>
<dbReference type="PROSITE" id="PS00138">
    <property type="entry name" value="SUBTILASE_SER"/>
    <property type="match status" value="1"/>
</dbReference>
<sequence length="832" mass="94274">MFPTPSISHQVVFRPLTQELAKRGHEVIVITPDPAYPKGQAPKNLTEIDVHDISYSKWKIMMGRIKDVARDIIAQLEVIINSNNAVFEEQMQTESVQEILKYKDDYFDLILVEACVRPAIGLSYVFKAPIIQVSSFGAIMDNHYIMGTPTHPLLYPSMSRDRLYNLTMWEKFKQLRKEFITDMYTNNFEYDNDILKRVFGENVPRIYELYDNVAMLFLNFHRIWDSNRPVPPGVIYMGGLHQNPQKELPKRSRTATPAESEGSASPAPAPSSLLQDVVDIKTLLLQLKRVLQEGRNGLGNIYVWASGDGGEDDDCNCDGYAASMWTVSINSAINDGQNAHYDESCSSTLASTFSNGARDPSTGVATTDLYGKCTATHSGTSAAAPEAAGVFALALHANPSLTWRDIQHLTVLTSKRNSLYDAKSTDEAITAGVPLIGIPMLADQWYNVEKYVHHKIGLMVNIDTLNEEKFESAIKSILTDNSYRENILRLRSIMQDQPQRPLERAVWWTEHVLRHGGARHLRSPAANISWAQYLELELVFTLATILILFLFLNEIHENVVMKRLFGEETPMIHELFEKVEMLLLNVHEIWDNNRPVPPNVIYLGGLHQNVKKDLPKDLQTYLDTSANGVIYVSFGTNVRPSLLPMRKIKILTEVFSELPYEVIFKWDKDELPGQTSNIRIMKWLPQADLLRHPNIRLFITQGGLQSTDEAITAGVPLLGIPMLGDQFYNVEKYEKLKIGRGLNMDTLSKETLAAAINTVIEDESYRRNIQHLRTVMNDQPMKSLDRALWWIEHVLRHGGAGHLKSAGAHVSWSEFIELDVIIVLTLFLLFYN</sequence>
<dbReference type="Pfam" id="PF00201">
    <property type="entry name" value="UDPGT"/>
    <property type="match status" value="3"/>
</dbReference>
<proteinExistence type="inferred from homology"/>
<dbReference type="Pfam" id="PF00082">
    <property type="entry name" value="Peptidase_S8"/>
    <property type="match status" value="1"/>
</dbReference>
<keyword evidence="2" id="KW-0645">Protease</keyword>
<evidence type="ECO:0000256" key="2">
    <source>
        <dbReference type="ARBA" id="ARBA00022670"/>
    </source>
</evidence>
<evidence type="ECO:0000256" key="3">
    <source>
        <dbReference type="ARBA" id="ARBA00022676"/>
    </source>
</evidence>
<evidence type="ECO:0000256" key="6">
    <source>
        <dbReference type="ARBA" id="ARBA00022825"/>
    </source>
</evidence>
<feature type="domain" description="Peptidase S8/S53" evidence="8">
    <location>
        <begin position="290"/>
        <end position="416"/>
    </location>
</feature>
<protein>
    <submittedName>
        <fullName evidence="9">Ecdysteroid UDP-glucosyltransferase</fullName>
    </submittedName>
</protein>
<dbReference type="GO" id="GO:0008194">
    <property type="term" value="F:UDP-glycosyltransferase activity"/>
    <property type="evidence" value="ECO:0007669"/>
    <property type="project" value="InterPro"/>
</dbReference>
<dbReference type="InterPro" id="IPR050271">
    <property type="entry name" value="UDP-glycosyltransferase"/>
</dbReference>
<dbReference type="Gene3D" id="3.40.50.200">
    <property type="entry name" value="Peptidase S8/S53 domain"/>
    <property type="match status" value="1"/>
</dbReference>
<evidence type="ECO:0000256" key="1">
    <source>
        <dbReference type="ARBA" id="ARBA00009995"/>
    </source>
</evidence>
<gene>
    <name evidence="9" type="ORF">RR48_02061</name>
</gene>
<evidence type="ECO:0000256" key="4">
    <source>
        <dbReference type="ARBA" id="ARBA00022679"/>
    </source>
</evidence>
<comment type="similarity">
    <text evidence="1">Belongs to the UDP-glycosyltransferase family.</text>
</comment>
<reference evidence="9 10" key="1">
    <citation type="journal article" date="2015" name="Nat. Commun.">
        <title>Outbred genome sequencing and CRISPR/Cas9 gene editing in butterflies.</title>
        <authorList>
            <person name="Li X."/>
            <person name="Fan D."/>
            <person name="Zhang W."/>
            <person name="Liu G."/>
            <person name="Zhang L."/>
            <person name="Zhao L."/>
            <person name="Fang X."/>
            <person name="Chen L."/>
            <person name="Dong Y."/>
            <person name="Chen Y."/>
            <person name="Ding Y."/>
            <person name="Zhao R."/>
            <person name="Feng M."/>
            <person name="Zhu Y."/>
            <person name="Feng Y."/>
            <person name="Jiang X."/>
            <person name="Zhu D."/>
            <person name="Xiang H."/>
            <person name="Feng X."/>
            <person name="Li S."/>
            <person name="Wang J."/>
            <person name="Zhang G."/>
            <person name="Kronforst M.R."/>
            <person name="Wang W."/>
        </authorList>
    </citation>
    <scope>NUCLEOTIDE SEQUENCE [LARGE SCALE GENOMIC DNA]</scope>
    <source>
        <strain evidence="9">Ya'a_city_454_Pm</strain>
        <tissue evidence="9">Whole body</tissue>
    </source>
</reference>
<dbReference type="Gene3D" id="3.40.50.2000">
    <property type="entry name" value="Glycogen Phosphorylase B"/>
    <property type="match status" value="3"/>
</dbReference>
<keyword evidence="6" id="KW-0720">Serine protease</keyword>
<keyword evidence="4 9" id="KW-0808">Transferase</keyword>
<dbReference type="GO" id="GO:0004252">
    <property type="term" value="F:serine-type endopeptidase activity"/>
    <property type="evidence" value="ECO:0007669"/>
    <property type="project" value="InterPro"/>
</dbReference>
<keyword evidence="3" id="KW-0328">Glycosyltransferase</keyword>
<dbReference type="FunFam" id="3.40.50.2000:FF:000021">
    <property type="entry name" value="UDP-glucuronosyltransferase"/>
    <property type="match status" value="1"/>
</dbReference>